<comment type="function">
    <text evidence="1">Functions in the early steps of protein synthesis of a small number of specific mRNAs. Acts by directing the binding of methionyl-tRNAi to 40S ribosomal subunits. In contrast to the eIF-2 complex, it binds methionyl-tRNAi to 40S subunits in a codon-dependent manner, whereas the eIF-2 complex binds methionyl-tRNAi to 40S subunits in a GTP-dependent manner.</text>
</comment>
<dbReference type="InterPro" id="IPR036322">
    <property type="entry name" value="WD40_repeat_dom_sf"/>
</dbReference>
<keyword evidence="8" id="KW-0648">Protein biosynthesis</keyword>
<evidence type="ECO:0000256" key="2">
    <source>
        <dbReference type="ARBA" id="ARBA00009573"/>
    </source>
</evidence>
<evidence type="ECO:0000259" key="10">
    <source>
        <dbReference type="Pfam" id="PF08662"/>
    </source>
</evidence>
<evidence type="ECO:0000256" key="3">
    <source>
        <dbReference type="ARBA" id="ARBA00013819"/>
    </source>
</evidence>
<dbReference type="PANTHER" id="PTHR13227:SF0">
    <property type="entry name" value="EUKARYOTIC TRANSLATION INITIATION FACTOR 2A"/>
    <property type="match status" value="1"/>
</dbReference>
<proteinExistence type="inferred from homology"/>
<organism evidence="11 12">
    <name type="scientific">Leptotrombidium deliense</name>
    <dbReference type="NCBI Taxonomy" id="299467"/>
    <lineage>
        <taxon>Eukaryota</taxon>
        <taxon>Metazoa</taxon>
        <taxon>Ecdysozoa</taxon>
        <taxon>Arthropoda</taxon>
        <taxon>Chelicerata</taxon>
        <taxon>Arachnida</taxon>
        <taxon>Acari</taxon>
        <taxon>Acariformes</taxon>
        <taxon>Trombidiformes</taxon>
        <taxon>Prostigmata</taxon>
        <taxon>Anystina</taxon>
        <taxon>Parasitengona</taxon>
        <taxon>Trombiculoidea</taxon>
        <taxon>Trombiculidae</taxon>
        <taxon>Leptotrombidium</taxon>
    </lineage>
</organism>
<dbReference type="GO" id="GO:0003729">
    <property type="term" value="F:mRNA binding"/>
    <property type="evidence" value="ECO:0007669"/>
    <property type="project" value="TreeGrafter"/>
</dbReference>
<keyword evidence="7" id="KW-0810">Translation regulation</keyword>
<dbReference type="PANTHER" id="PTHR13227">
    <property type="entry name" value="EUKARYOTIC TRANSLATION INITIATION FACTOR 2A"/>
    <property type="match status" value="1"/>
</dbReference>
<evidence type="ECO:0000256" key="8">
    <source>
        <dbReference type="ARBA" id="ARBA00022917"/>
    </source>
</evidence>
<gene>
    <name evidence="11" type="ORF">B4U80_03781</name>
</gene>
<comment type="similarity">
    <text evidence="2">Belongs to the WD repeat EIF2A family.</text>
</comment>
<evidence type="ECO:0000256" key="7">
    <source>
        <dbReference type="ARBA" id="ARBA00022845"/>
    </source>
</evidence>
<comment type="caution">
    <text evidence="11">The sequence shown here is derived from an EMBL/GenBank/DDBJ whole genome shotgun (WGS) entry which is preliminary data.</text>
</comment>
<evidence type="ECO:0000313" key="12">
    <source>
        <dbReference type="Proteomes" id="UP000288716"/>
    </source>
</evidence>
<keyword evidence="4 11" id="KW-0396">Initiation factor</keyword>
<dbReference type="GO" id="GO:0006417">
    <property type="term" value="P:regulation of translation"/>
    <property type="evidence" value="ECO:0007669"/>
    <property type="project" value="UniProtKB-KW"/>
</dbReference>
<dbReference type="STRING" id="299467.A0A443S5J6"/>
<dbReference type="OrthoDB" id="2194683at2759"/>
<evidence type="ECO:0000256" key="9">
    <source>
        <dbReference type="SAM" id="Coils"/>
    </source>
</evidence>
<keyword evidence="6" id="KW-0677">Repeat</keyword>
<feature type="domain" description="Translation initiation factor beta propellor-like" evidence="10">
    <location>
        <begin position="206"/>
        <end position="393"/>
    </location>
</feature>
<dbReference type="VEuPathDB" id="VectorBase:LDEU009230"/>
<evidence type="ECO:0000313" key="11">
    <source>
        <dbReference type="EMBL" id="RWS22810.1"/>
    </source>
</evidence>
<dbReference type="InterPro" id="IPR013979">
    <property type="entry name" value="TIF_beta_prop-like"/>
</dbReference>
<dbReference type="AlphaFoldDB" id="A0A443S5J6"/>
<feature type="coiled-coil region" evidence="9">
    <location>
        <begin position="455"/>
        <end position="482"/>
    </location>
</feature>
<dbReference type="Gene3D" id="2.130.10.10">
    <property type="entry name" value="YVTN repeat-like/Quinoprotein amine dehydrogenase"/>
    <property type="match status" value="1"/>
</dbReference>
<protein>
    <recommendedName>
        <fullName evidence="3">Eukaryotic translation initiation factor 2A</fullName>
    </recommendedName>
</protein>
<dbReference type="GO" id="GO:0003743">
    <property type="term" value="F:translation initiation factor activity"/>
    <property type="evidence" value="ECO:0007669"/>
    <property type="project" value="UniProtKB-KW"/>
</dbReference>
<dbReference type="Proteomes" id="UP000288716">
    <property type="component" value="Unassembled WGS sequence"/>
</dbReference>
<keyword evidence="12" id="KW-1185">Reference proteome</keyword>
<dbReference type="GO" id="GO:0000049">
    <property type="term" value="F:tRNA binding"/>
    <property type="evidence" value="ECO:0007669"/>
    <property type="project" value="TreeGrafter"/>
</dbReference>
<name>A0A443S5J6_9ACAR</name>
<dbReference type="SUPFAM" id="SSF50978">
    <property type="entry name" value="WD40 repeat-like"/>
    <property type="match status" value="1"/>
</dbReference>
<evidence type="ECO:0000256" key="4">
    <source>
        <dbReference type="ARBA" id="ARBA00022540"/>
    </source>
</evidence>
<dbReference type="InterPro" id="IPR015943">
    <property type="entry name" value="WD40/YVTN_repeat-like_dom_sf"/>
</dbReference>
<dbReference type="Pfam" id="PF08662">
    <property type="entry name" value="eIF2A"/>
    <property type="match status" value="1"/>
</dbReference>
<dbReference type="EMBL" id="NCKV01007838">
    <property type="protein sequence ID" value="RWS22810.1"/>
    <property type="molecule type" value="Genomic_DNA"/>
</dbReference>
<evidence type="ECO:0000256" key="5">
    <source>
        <dbReference type="ARBA" id="ARBA00022574"/>
    </source>
</evidence>
<dbReference type="GO" id="GO:0022627">
    <property type="term" value="C:cytosolic small ribosomal subunit"/>
    <property type="evidence" value="ECO:0007669"/>
    <property type="project" value="TreeGrafter"/>
</dbReference>
<evidence type="ECO:0000256" key="1">
    <source>
        <dbReference type="ARBA" id="ARBA00003993"/>
    </source>
</evidence>
<dbReference type="GO" id="GO:0043022">
    <property type="term" value="F:ribosome binding"/>
    <property type="evidence" value="ECO:0007669"/>
    <property type="project" value="TreeGrafter"/>
</dbReference>
<sequence>MIVKQDNTGLQVLDGPPNCSELCVLSQRQIRSLDVCKSGLLAFSDNHSIKVHKIDTFDVVFEKNLPGIQFVKLSPKGNILAAWHPYKAALPGTEGEPNLHIFGVESGTLLQSLVQKKMTRWSPQWTEDESVSARLNNTELLFYEQNSFERYKKRLDKLKAADFSLTTNTRTQIHYVACYTVGTKGQPNFVRIFQYPNFEGNGIANKSFFKADTVTFLWNARGDSLLLLCATDVDKTGKSYYGEQALHFLDVNGQSYVVKLDKDGPIHNVAWTPSARKESYFCVIYGFLPAKAAFFNCKSEKVFELDELLMINQVLFNPFGNLAVFCGFGNLRGGVHVWDVDKKRFVSQFKCPETTDISWCPDGIHIMTATTTPRLRVGNGFKIIHYTGNIVHSWPPESSINLEVYKVLWQPDSDGNKYKEPVVTESISITDQKKKAAQQPAKYVPPALRKNQPVVNKTTSTLSEGEKRVKTLEKKLADIKKLKELRDSGKQLEKNQLQKIEKEDELENELMNLKLNS</sequence>
<dbReference type="InterPro" id="IPR011387">
    <property type="entry name" value="TIF2A"/>
</dbReference>
<accession>A0A443S5J6</accession>
<keyword evidence="9" id="KW-0175">Coiled coil</keyword>
<evidence type="ECO:0000256" key="6">
    <source>
        <dbReference type="ARBA" id="ARBA00022737"/>
    </source>
</evidence>
<reference evidence="11 12" key="1">
    <citation type="journal article" date="2018" name="Gigascience">
        <title>Genomes of trombidid mites reveal novel predicted allergens and laterally-transferred genes associated with secondary metabolism.</title>
        <authorList>
            <person name="Dong X."/>
            <person name="Chaisiri K."/>
            <person name="Xia D."/>
            <person name="Armstrong S.D."/>
            <person name="Fang Y."/>
            <person name="Donnelly M.J."/>
            <person name="Kadowaki T."/>
            <person name="McGarry J.W."/>
            <person name="Darby A.C."/>
            <person name="Makepeace B.L."/>
        </authorList>
    </citation>
    <scope>NUCLEOTIDE SEQUENCE [LARGE SCALE GENOMIC DNA]</scope>
    <source>
        <strain evidence="11">UoL-UT</strain>
    </source>
</reference>
<keyword evidence="5" id="KW-0853">WD repeat</keyword>